<comment type="similarity">
    <text evidence="1">Belongs to the 14-3-3 family.</text>
</comment>
<comment type="caution">
    <text evidence="3">The sequence shown here is derived from an EMBL/GenBank/DDBJ whole genome shotgun (WGS) entry which is preliminary data.</text>
</comment>
<keyword evidence="4" id="KW-1185">Reference proteome</keyword>
<accession>A0AAV0MY70</accession>
<gene>
    <name evidence="3" type="ORF">LITE_LOCUS30753</name>
</gene>
<dbReference type="Proteomes" id="UP001154282">
    <property type="component" value="Unassembled WGS sequence"/>
</dbReference>
<dbReference type="InterPro" id="IPR023410">
    <property type="entry name" value="14-3-3_domain"/>
</dbReference>
<dbReference type="AlphaFoldDB" id="A0AAV0MY70"/>
<protein>
    <recommendedName>
        <fullName evidence="2">14-3-3 domain-containing protein</fullName>
    </recommendedName>
</protein>
<dbReference type="InterPro" id="IPR000308">
    <property type="entry name" value="14-3-3"/>
</dbReference>
<proteinExistence type="inferred from homology"/>
<dbReference type="Gene3D" id="1.20.190.20">
    <property type="entry name" value="14-3-3 domain"/>
    <property type="match status" value="2"/>
</dbReference>
<dbReference type="SMART" id="SM00101">
    <property type="entry name" value="14_3_3"/>
    <property type="match status" value="1"/>
</dbReference>
<sequence>MVEFMERNLLSVAYKIISSIEQKEESRICDGILNLLETHLIPSASAAESKLVQDIALADLAPTHPIRLGLALNFSVFYYEILNSPDRACNLAKQVHFHGFIIQN</sequence>
<dbReference type="Pfam" id="PF00244">
    <property type="entry name" value="14-3-3"/>
    <property type="match status" value="1"/>
</dbReference>
<dbReference type="EMBL" id="CAMGYJ010000007">
    <property type="protein sequence ID" value="CAI0451116.1"/>
    <property type="molecule type" value="Genomic_DNA"/>
</dbReference>
<dbReference type="SUPFAM" id="SSF48445">
    <property type="entry name" value="14-3-3 protein"/>
    <property type="match status" value="1"/>
</dbReference>
<evidence type="ECO:0000256" key="1">
    <source>
        <dbReference type="ARBA" id="ARBA00006141"/>
    </source>
</evidence>
<dbReference type="InterPro" id="IPR036815">
    <property type="entry name" value="14-3-3_dom_sf"/>
</dbReference>
<reference evidence="3" key="1">
    <citation type="submission" date="2022-08" db="EMBL/GenBank/DDBJ databases">
        <authorList>
            <person name="Gutierrez-Valencia J."/>
        </authorList>
    </citation>
    <scope>NUCLEOTIDE SEQUENCE</scope>
</reference>
<organism evidence="3 4">
    <name type="scientific">Linum tenue</name>
    <dbReference type="NCBI Taxonomy" id="586396"/>
    <lineage>
        <taxon>Eukaryota</taxon>
        <taxon>Viridiplantae</taxon>
        <taxon>Streptophyta</taxon>
        <taxon>Embryophyta</taxon>
        <taxon>Tracheophyta</taxon>
        <taxon>Spermatophyta</taxon>
        <taxon>Magnoliopsida</taxon>
        <taxon>eudicotyledons</taxon>
        <taxon>Gunneridae</taxon>
        <taxon>Pentapetalae</taxon>
        <taxon>rosids</taxon>
        <taxon>fabids</taxon>
        <taxon>Malpighiales</taxon>
        <taxon>Linaceae</taxon>
        <taxon>Linum</taxon>
    </lineage>
</organism>
<evidence type="ECO:0000313" key="3">
    <source>
        <dbReference type="EMBL" id="CAI0451116.1"/>
    </source>
</evidence>
<evidence type="ECO:0000259" key="2">
    <source>
        <dbReference type="SMART" id="SM00101"/>
    </source>
</evidence>
<name>A0AAV0MY70_9ROSI</name>
<dbReference type="PANTHER" id="PTHR18860">
    <property type="entry name" value="14-3-3 PROTEIN"/>
    <property type="match status" value="1"/>
</dbReference>
<feature type="domain" description="14-3-3" evidence="2">
    <location>
        <begin position="1"/>
        <end position="104"/>
    </location>
</feature>
<evidence type="ECO:0000313" key="4">
    <source>
        <dbReference type="Proteomes" id="UP001154282"/>
    </source>
</evidence>